<dbReference type="AlphaFoldDB" id="A0A5B0PTF8"/>
<dbReference type="EMBL" id="VSWC01000042">
    <property type="protein sequence ID" value="KAA1103199.1"/>
    <property type="molecule type" value="Genomic_DNA"/>
</dbReference>
<comment type="caution">
    <text evidence="1">The sequence shown here is derived from an EMBL/GenBank/DDBJ whole genome shotgun (WGS) entry which is preliminary data.</text>
</comment>
<name>A0A5B0PTF8_PUCGR</name>
<evidence type="ECO:0000313" key="2">
    <source>
        <dbReference type="Proteomes" id="UP000324748"/>
    </source>
</evidence>
<proteinExistence type="predicted"/>
<evidence type="ECO:0000313" key="1">
    <source>
        <dbReference type="EMBL" id="KAA1103199.1"/>
    </source>
</evidence>
<sequence>MWDTRCLTEHIIASYANSLAHPYAAWHASTRLSAYVHFGLNKWYSGSLAVTKMFDRNHRKSWWNKFKASPSHSVRQISGGGARFVSAMYYSAYIAVAIGSNLPKFLR</sequence>
<dbReference type="Proteomes" id="UP000324748">
    <property type="component" value="Unassembled WGS sequence"/>
</dbReference>
<organism evidence="1 2">
    <name type="scientific">Puccinia graminis f. sp. tritici</name>
    <dbReference type="NCBI Taxonomy" id="56615"/>
    <lineage>
        <taxon>Eukaryota</taxon>
        <taxon>Fungi</taxon>
        <taxon>Dikarya</taxon>
        <taxon>Basidiomycota</taxon>
        <taxon>Pucciniomycotina</taxon>
        <taxon>Pucciniomycetes</taxon>
        <taxon>Pucciniales</taxon>
        <taxon>Pucciniaceae</taxon>
        <taxon>Puccinia</taxon>
    </lineage>
</organism>
<accession>A0A5B0PTF8</accession>
<keyword evidence="2" id="KW-1185">Reference proteome</keyword>
<reference evidence="1 2" key="1">
    <citation type="submission" date="2019-05" db="EMBL/GenBank/DDBJ databases">
        <title>Emergence of the Ug99 lineage of the wheat stem rust pathogen through somatic hybridization.</title>
        <authorList>
            <person name="Li F."/>
            <person name="Upadhyaya N.M."/>
            <person name="Sperschneider J."/>
            <person name="Matny O."/>
            <person name="Nguyen-Phuc H."/>
            <person name="Mago R."/>
            <person name="Raley C."/>
            <person name="Miller M.E."/>
            <person name="Silverstein K.A.T."/>
            <person name="Henningsen E."/>
            <person name="Hirsch C.D."/>
            <person name="Visser B."/>
            <person name="Pretorius Z.A."/>
            <person name="Steffenson B.J."/>
            <person name="Schwessinger B."/>
            <person name="Dodds P.N."/>
            <person name="Figueroa M."/>
        </authorList>
    </citation>
    <scope>NUCLEOTIDE SEQUENCE [LARGE SCALE GENOMIC DNA]</scope>
    <source>
        <strain evidence="1">21-0</strain>
    </source>
</reference>
<protein>
    <submittedName>
        <fullName evidence="1">Uncharacterized protein</fullName>
    </submittedName>
</protein>
<gene>
    <name evidence="1" type="ORF">PGT21_009657</name>
</gene>